<comment type="similarity">
    <text evidence="3">Belongs to the methyl-accepting chemotaxis (MCP) protein family.</text>
</comment>
<evidence type="ECO:0000259" key="7">
    <source>
        <dbReference type="PROSITE" id="PS50112"/>
    </source>
</evidence>
<name>A0A917YUT0_9ALTE</name>
<keyword evidence="8" id="KW-0675">Receptor</keyword>
<evidence type="ECO:0000256" key="4">
    <source>
        <dbReference type="PROSITE-ProRule" id="PRU00284"/>
    </source>
</evidence>
<dbReference type="EMBL" id="BMLS01000001">
    <property type="protein sequence ID" value="GGO66586.1"/>
    <property type="molecule type" value="Genomic_DNA"/>
</dbReference>
<dbReference type="CDD" id="cd00130">
    <property type="entry name" value="PAS"/>
    <property type="match status" value="1"/>
</dbReference>
<feature type="transmembrane region" description="Helical" evidence="5">
    <location>
        <begin position="153"/>
        <end position="186"/>
    </location>
</feature>
<dbReference type="InterPro" id="IPR035965">
    <property type="entry name" value="PAS-like_dom_sf"/>
</dbReference>
<dbReference type="SUPFAM" id="SSF58104">
    <property type="entry name" value="Methyl-accepting chemotaxis protein (MCP) signaling domain"/>
    <property type="match status" value="1"/>
</dbReference>
<evidence type="ECO:0000256" key="1">
    <source>
        <dbReference type="ARBA" id="ARBA00004370"/>
    </source>
</evidence>
<reference evidence="8" key="2">
    <citation type="submission" date="2020-09" db="EMBL/GenBank/DDBJ databases">
        <authorList>
            <person name="Sun Q."/>
            <person name="Zhou Y."/>
        </authorList>
    </citation>
    <scope>NUCLEOTIDE SEQUENCE</scope>
    <source>
        <strain evidence="8">CGMCC 1.7086</strain>
    </source>
</reference>
<dbReference type="SMART" id="SM00283">
    <property type="entry name" value="MA"/>
    <property type="match status" value="1"/>
</dbReference>
<dbReference type="PRINTS" id="PR00260">
    <property type="entry name" value="CHEMTRNSDUCR"/>
</dbReference>
<dbReference type="GO" id="GO:0004888">
    <property type="term" value="F:transmembrane signaling receptor activity"/>
    <property type="evidence" value="ECO:0007669"/>
    <property type="project" value="InterPro"/>
</dbReference>
<dbReference type="AlphaFoldDB" id="A0A917YUT0"/>
<dbReference type="FunFam" id="1.10.287.950:FF:000001">
    <property type="entry name" value="Methyl-accepting chemotaxis sensory transducer"/>
    <property type="match status" value="1"/>
</dbReference>
<gene>
    <name evidence="8" type="ORF">GCM10010982_11120</name>
</gene>
<evidence type="ECO:0000259" key="6">
    <source>
        <dbReference type="PROSITE" id="PS50111"/>
    </source>
</evidence>
<keyword evidence="2 4" id="KW-0807">Transducer</keyword>
<dbReference type="Gene3D" id="3.30.450.20">
    <property type="entry name" value="PAS domain"/>
    <property type="match status" value="1"/>
</dbReference>
<sequence length="515" mass="56475">MRREQTLINEEVLYQADEELVSTTDLRGVITYANRAFCHVAGYELDELVGKNHNLVRHPDMPKEAFADLWASLKKGQAWRGMVKNRCKDGRYYWVDAYVTPIFEGAEKVGYQSVRVKPERELVARAEQAYAQIRAGKFRAWEMGSGQKTLLSAVFTIIATALCFWTGGWVAGVTVPALLAILAWLYRGELISVPKTALQLKSQYDSVCRFIYSGKGTQSYVDFHLGLMRARLRTVLGRMQDSARGLSGVASETASAAHTTASGLEQQKFEVQQIAAAITQMAATSQEIARNTVDTSEKVREASQQCGDARESVQHSQDKVSGLASVVEQAAASANQLVVEADKVANVMGEIEAIAEQTNLLALNAAIEAARAGESGRGFSVVADEVRALSTRTQASTANIHNSLKTMRHTLQQWVVSMEKSREQAMECVDDASYSAKAIEEIYQMMSVIADYSTQIATASEQQGKVCEEISRNIGKITEVADDNAQVALSMERSSSTLRGNIDGIAAMVRTFSHK</sequence>
<evidence type="ECO:0000256" key="2">
    <source>
        <dbReference type="ARBA" id="ARBA00023224"/>
    </source>
</evidence>
<keyword evidence="5" id="KW-1133">Transmembrane helix</keyword>
<dbReference type="SUPFAM" id="SSF55785">
    <property type="entry name" value="PYP-like sensor domain (PAS domain)"/>
    <property type="match status" value="1"/>
</dbReference>
<dbReference type="InterPro" id="IPR004090">
    <property type="entry name" value="Chemotax_Me-accpt_rcpt"/>
</dbReference>
<organism evidence="8 9">
    <name type="scientific">Bowmanella pacifica</name>
    <dbReference type="NCBI Taxonomy" id="502051"/>
    <lineage>
        <taxon>Bacteria</taxon>
        <taxon>Pseudomonadati</taxon>
        <taxon>Pseudomonadota</taxon>
        <taxon>Gammaproteobacteria</taxon>
        <taxon>Alteromonadales</taxon>
        <taxon>Alteromonadaceae</taxon>
        <taxon>Bowmanella</taxon>
    </lineage>
</organism>
<keyword evidence="9" id="KW-1185">Reference proteome</keyword>
<evidence type="ECO:0000256" key="3">
    <source>
        <dbReference type="ARBA" id="ARBA00029447"/>
    </source>
</evidence>
<dbReference type="InterPro" id="IPR013655">
    <property type="entry name" value="PAS_fold_3"/>
</dbReference>
<evidence type="ECO:0000256" key="5">
    <source>
        <dbReference type="SAM" id="Phobius"/>
    </source>
</evidence>
<comment type="caution">
    <text evidence="8">The sequence shown here is derived from an EMBL/GenBank/DDBJ whole genome shotgun (WGS) entry which is preliminary data.</text>
</comment>
<proteinExistence type="inferred from homology"/>
<dbReference type="GO" id="GO:0006935">
    <property type="term" value="P:chemotaxis"/>
    <property type="evidence" value="ECO:0007669"/>
    <property type="project" value="InterPro"/>
</dbReference>
<feature type="domain" description="PAS" evidence="7">
    <location>
        <begin position="25"/>
        <end position="60"/>
    </location>
</feature>
<dbReference type="NCBIfam" id="TIGR00229">
    <property type="entry name" value="sensory_box"/>
    <property type="match status" value="1"/>
</dbReference>
<evidence type="ECO:0000313" key="8">
    <source>
        <dbReference type="EMBL" id="GGO66586.1"/>
    </source>
</evidence>
<dbReference type="PROSITE" id="PS50111">
    <property type="entry name" value="CHEMOTAXIS_TRANSDUC_2"/>
    <property type="match status" value="1"/>
</dbReference>
<dbReference type="GO" id="GO:0016020">
    <property type="term" value="C:membrane"/>
    <property type="evidence" value="ECO:0007669"/>
    <property type="project" value="UniProtKB-SubCell"/>
</dbReference>
<dbReference type="Pfam" id="PF08447">
    <property type="entry name" value="PAS_3"/>
    <property type="match status" value="1"/>
</dbReference>
<dbReference type="Pfam" id="PF00015">
    <property type="entry name" value="MCPsignal"/>
    <property type="match status" value="1"/>
</dbReference>
<dbReference type="RefSeq" id="WP_188691368.1">
    <property type="nucleotide sequence ID" value="NZ_BMLS01000001.1"/>
</dbReference>
<dbReference type="InterPro" id="IPR004089">
    <property type="entry name" value="MCPsignal_dom"/>
</dbReference>
<reference evidence="8" key="1">
    <citation type="journal article" date="2014" name="Int. J. Syst. Evol. Microbiol.">
        <title>Complete genome sequence of Corynebacterium casei LMG S-19264T (=DSM 44701T), isolated from a smear-ripened cheese.</title>
        <authorList>
            <consortium name="US DOE Joint Genome Institute (JGI-PGF)"/>
            <person name="Walter F."/>
            <person name="Albersmeier A."/>
            <person name="Kalinowski J."/>
            <person name="Ruckert C."/>
        </authorList>
    </citation>
    <scope>NUCLEOTIDE SEQUENCE</scope>
    <source>
        <strain evidence="8">CGMCC 1.7086</strain>
    </source>
</reference>
<keyword evidence="5" id="KW-0472">Membrane</keyword>
<accession>A0A917YUT0</accession>
<dbReference type="InterPro" id="IPR000014">
    <property type="entry name" value="PAS"/>
</dbReference>
<dbReference type="Proteomes" id="UP000606935">
    <property type="component" value="Unassembled WGS sequence"/>
</dbReference>
<dbReference type="Gene3D" id="1.10.287.950">
    <property type="entry name" value="Methyl-accepting chemotaxis protein"/>
    <property type="match status" value="1"/>
</dbReference>
<dbReference type="GO" id="GO:0007165">
    <property type="term" value="P:signal transduction"/>
    <property type="evidence" value="ECO:0007669"/>
    <property type="project" value="UniProtKB-KW"/>
</dbReference>
<comment type="subcellular location">
    <subcellularLocation>
        <location evidence="1">Membrane</location>
    </subcellularLocation>
</comment>
<feature type="domain" description="Methyl-accepting transducer" evidence="6">
    <location>
        <begin position="242"/>
        <end position="478"/>
    </location>
</feature>
<evidence type="ECO:0000313" key="9">
    <source>
        <dbReference type="Proteomes" id="UP000606935"/>
    </source>
</evidence>
<keyword evidence="5" id="KW-0812">Transmembrane</keyword>
<dbReference type="PANTHER" id="PTHR32089:SF52">
    <property type="entry name" value="CHEMOTAXIS SIGNAL TRANSDUCTION SYSTEM METHYL ACCEPTING SENSORY TRANSDUCER WITH PAS SENSORY DOMAIN"/>
    <property type="match status" value="1"/>
</dbReference>
<dbReference type="PROSITE" id="PS50112">
    <property type="entry name" value="PAS"/>
    <property type="match status" value="1"/>
</dbReference>
<dbReference type="PANTHER" id="PTHR32089">
    <property type="entry name" value="METHYL-ACCEPTING CHEMOTAXIS PROTEIN MCPB"/>
    <property type="match status" value="1"/>
</dbReference>
<protein>
    <submittedName>
        <fullName evidence="8">Aerotaxis receptor Aer</fullName>
    </submittedName>
</protein>